<keyword evidence="1" id="KW-0004">4Fe-4S</keyword>
<dbReference type="Gene3D" id="3.20.20.70">
    <property type="entry name" value="Aldolase class I"/>
    <property type="match status" value="1"/>
</dbReference>
<dbReference type="PANTHER" id="PTHR42836:SF1">
    <property type="entry name" value="7-CARBOXY-7-DEAZAGUANINE SYNTHASE"/>
    <property type="match status" value="1"/>
</dbReference>
<dbReference type="InterPro" id="IPR024924">
    <property type="entry name" value="7-CO-7-deazaguanine_synth-like"/>
</dbReference>
<gene>
    <name evidence="3" type="ORF">EST35_0322</name>
</gene>
<dbReference type="HAMAP" id="MF_00917">
    <property type="entry name" value="QueE"/>
    <property type="match status" value="1"/>
</dbReference>
<keyword evidence="4" id="KW-1185">Reference proteome</keyword>
<keyword evidence="1" id="KW-0479">Metal-binding</keyword>
<protein>
    <submittedName>
        <fullName evidence="3">7-carboxy-7-deazaguanine synthase</fullName>
    </submittedName>
</protein>
<sequence>MKHRYTEKFFSVQGESLHTGKLCTWLRFFGCSLQCRGFGQKEPGNPETWVEQRPDLIDVTNITDYKQLPTPKYGCDSDYSVFAKFKHLATEVDPVVVANEIKQLIPSKTFGKKIGHVFTGGEPLVNQESIVDIVNYWIDTNDYPAWIGIETNTTRPLEKCLIDLVNRCKSIGVQFYFSMSPKLLHVAGEQPKRAIHINLMKEYIDIAPDSYLKFVVNEDQRSWDQAKSIVDTLNADGYLPDVWVMPVGGIYSQQTDPVIGRLADKAIFEYEWNVSLRVHVLTWGDDQLGR</sequence>
<proteinExistence type="inferred from homology"/>
<evidence type="ECO:0000313" key="4">
    <source>
        <dbReference type="Proteomes" id="UP000316733"/>
    </source>
</evidence>
<dbReference type="InterPro" id="IPR058240">
    <property type="entry name" value="rSAM_sf"/>
</dbReference>
<accession>A0A4Y5JYC7</accession>
<evidence type="ECO:0000256" key="2">
    <source>
        <dbReference type="ARBA" id="ARBA00023239"/>
    </source>
</evidence>
<evidence type="ECO:0000256" key="1">
    <source>
        <dbReference type="ARBA" id="ARBA00022485"/>
    </source>
</evidence>
<evidence type="ECO:0000313" key="3">
    <source>
        <dbReference type="EMBL" id="QCG76203.1"/>
    </source>
</evidence>
<dbReference type="EMBL" id="MK797984">
    <property type="protein sequence ID" value="QCG76203.1"/>
    <property type="molecule type" value="Genomic_DNA"/>
</dbReference>
<organism evidence="3 4">
    <name type="scientific">Pseudomonas phage vB_PaeM_PA5oct</name>
    <dbReference type="NCBI Taxonomy" id="2163605"/>
    <lineage>
        <taxon>Viruses</taxon>
        <taxon>Duplodnaviria</taxon>
        <taxon>Heunggongvirae</taxon>
        <taxon>Uroviricota</taxon>
        <taxon>Caudoviricetes</taxon>
        <taxon>Arenbergviridae</taxon>
        <taxon>Wroclawvirus</taxon>
        <taxon>Wroclawvirus PA5oct</taxon>
    </lineage>
</organism>
<name>A0A4Y5JYC7_9CAUD</name>
<dbReference type="SUPFAM" id="SSF102114">
    <property type="entry name" value="Radical SAM enzymes"/>
    <property type="match status" value="1"/>
</dbReference>
<reference evidence="4" key="1">
    <citation type="journal article" date="2020" name="bioRxiv">
        <title>Integrative omics analysis of Pseudomonas aeruginosa virus PA5oct highlights the molecular complexity of jumbo phages.</title>
        <authorList>
            <person name="Lood C."/>
            <person name="Danis-Wlodarczyk K."/>
            <person name="Blasdel B.G."/>
            <person name="Jang H.B."/>
            <person name="Vandenheuvel D."/>
            <person name="Briers Y."/>
            <person name="Noben J.-P."/>
            <person name="van Noort V."/>
            <person name="Drulis-Kawa Z."/>
            <person name="Lavigne R."/>
        </authorList>
    </citation>
    <scope>NUCLEOTIDE SEQUENCE [LARGE SCALE GENOMIC DNA]</scope>
</reference>
<dbReference type="GO" id="GO:0051539">
    <property type="term" value="F:4 iron, 4 sulfur cluster binding"/>
    <property type="evidence" value="ECO:0007669"/>
    <property type="project" value="UniProtKB-KW"/>
</dbReference>
<keyword evidence="1" id="KW-0411">Iron-sulfur</keyword>
<dbReference type="Proteomes" id="UP000316733">
    <property type="component" value="Segment"/>
</dbReference>
<dbReference type="InterPro" id="IPR013785">
    <property type="entry name" value="Aldolase_TIM"/>
</dbReference>
<keyword evidence="2" id="KW-0456">Lyase</keyword>
<dbReference type="GO" id="GO:0016829">
    <property type="term" value="F:lyase activity"/>
    <property type="evidence" value="ECO:0007669"/>
    <property type="project" value="UniProtKB-KW"/>
</dbReference>
<dbReference type="PANTHER" id="PTHR42836">
    <property type="entry name" value="7-CARBOXY-7-DEAZAGUANINE SYNTHASE"/>
    <property type="match status" value="1"/>
</dbReference>
<keyword evidence="1" id="KW-0408">Iron</keyword>